<dbReference type="Proteomes" id="UP000828390">
    <property type="component" value="Unassembled WGS sequence"/>
</dbReference>
<evidence type="ECO:0000313" key="1">
    <source>
        <dbReference type="EMBL" id="KAH3876899.1"/>
    </source>
</evidence>
<organism evidence="1 2">
    <name type="scientific">Dreissena polymorpha</name>
    <name type="common">Zebra mussel</name>
    <name type="synonym">Mytilus polymorpha</name>
    <dbReference type="NCBI Taxonomy" id="45954"/>
    <lineage>
        <taxon>Eukaryota</taxon>
        <taxon>Metazoa</taxon>
        <taxon>Spiralia</taxon>
        <taxon>Lophotrochozoa</taxon>
        <taxon>Mollusca</taxon>
        <taxon>Bivalvia</taxon>
        <taxon>Autobranchia</taxon>
        <taxon>Heteroconchia</taxon>
        <taxon>Euheterodonta</taxon>
        <taxon>Imparidentia</taxon>
        <taxon>Neoheterodontei</taxon>
        <taxon>Myida</taxon>
        <taxon>Dreissenoidea</taxon>
        <taxon>Dreissenidae</taxon>
        <taxon>Dreissena</taxon>
    </lineage>
</organism>
<dbReference type="Gene3D" id="1.10.10.60">
    <property type="entry name" value="Homeodomain-like"/>
    <property type="match status" value="1"/>
</dbReference>
<dbReference type="AlphaFoldDB" id="A0A9D4RQ83"/>
<name>A0A9D4RQ83_DREPO</name>
<sequence length="55" mass="6464">MRTKDQKDTSSTTWTRSQTLLLLELYKANVDKFNNPLLKKTLWEELCKSLNSKGF</sequence>
<keyword evidence="2" id="KW-1185">Reference proteome</keyword>
<evidence type="ECO:0000313" key="2">
    <source>
        <dbReference type="Proteomes" id="UP000828390"/>
    </source>
</evidence>
<comment type="caution">
    <text evidence="1">The sequence shown here is derived from an EMBL/GenBank/DDBJ whole genome shotgun (WGS) entry which is preliminary data.</text>
</comment>
<proteinExistence type="predicted"/>
<reference evidence="1" key="1">
    <citation type="journal article" date="2019" name="bioRxiv">
        <title>The Genome of the Zebra Mussel, Dreissena polymorpha: A Resource for Invasive Species Research.</title>
        <authorList>
            <person name="McCartney M.A."/>
            <person name="Auch B."/>
            <person name="Kono T."/>
            <person name="Mallez S."/>
            <person name="Zhang Y."/>
            <person name="Obille A."/>
            <person name="Becker A."/>
            <person name="Abrahante J.E."/>
            <person name="Garbe J."/>
            <person name="Badalamenti J.P."/>
            <person name="Herman A."/>
            <person name="Mangelson H."/>
            <person name="Liachko I."/>
            <person name="Sullivan S."/>
            <person name="Sone E.D."/>
            <person name="Koren S."/>
            <person name="Silverstein K.A.T."/>
            <person name="Beckman K.B."/>
            <person name="Gohl D.M."/>
        </authorList>
    </citation>
    <scope>NUCLEOTIDE SEQUENCE</scope>
    <source>
        <strain evidence="1">Duluth1</strain>
        <tissue evidence="1">Whole animal</tissue>
    </source>
</reference>
<protein>
    <submittedName>
        <fullName evidence="1">Uncharacterized protein</fullName>
    </submittedName>
</protein>
<dbReference type="EMBL" id="JAIWYP010000001">
    <property type="protein sequence ID" value="KAH3876899.1"/>
    <property type="molecule type" value="Genomic_DNA"/>
</dbReference>
<reference evidence="1" key="2">
    <citation type="submission" date="2020-11" db="EMBL/GenBank/DDBJ databases">
        <authorList>
            <person name="McCartney M.A."/>
            <person name="Auch B."/>
            <person name="Kono T."/>
            <person name="Mallez S."/>
            <person name="Becker A."/>
            <person name="Gohl D.M."/>
            <person name="Silverstein K.A.T."/>
            <person name="Koren S."/>
            <person name="Bechman K.B."/>
            <person name="Herman A."/>
            <person name="Abrahante J.E."/>
            <person name="Garbe J."/>
        </authorList>
    </citation>
    <scope>NUCLEOTIDE SEQUENCE</scope>
    <source>
        <strain evidence="1">Duluth1</strain>
        <tissue evidence="1">Whole animal</tissue>
    </source>
</reference>
<accession>A0A9D4RQ83</accession>
<gene>
    <name evidence="1" type="ORF">DPMN_000751</name>
</gene>